<dbReference type="Pfam" id="PF14238">
    <property type="entry name" value="DUF4340"/>
    <property type="match status" value="2"/>
</dbReference>
<accession>A0A9D1DBV2</accession>
<reference evidence="3" key="1">
    <citation type="submission" date="2020-10" db="EMBL/GenBank/DDBJ databases">
        <authorList>
            <person name="Gilroy R."/>
        </authorList>
    </citation>
    <scope>NUCLEOTIDE SEQUENCE</scope>
    <source>
        <strain evidence="3">CHK184-25365</strain>
    </source>
</reference>
<organism evidence="3 4">
    <name type="scientific">Candidatus Egerieicola pullicola</name>
    <dbReference type="NCBI Taxonomy" id="2840775"/>
    <lineage>
        <taxon>Bacteria</taxon>
        <taxon>Bacillati</taxon>
        <taxon>Bacillota</taxon>
        <taxon>Clostridia</taxon>
        <taxon>Eubacteriales</taxon>
        <taxon>Oscillospiraceae</taxon>
        <taxon>Oscillospiraceae incertae sedis</taxon>
        <taxon>Candidatus Egerieicola</taxon>
    </lineage>
</organism>
<feature type="transmembrane region" description="Helical" evidence="1">
    <location>
        <begin position="7"/>
        <end position="28"/>
    </location>
</feature>
<proteinExistence type="predicted"/>
<dbReference type="Proteomes" id="UP000886749">
    <property type="component" value="Unassembled WGS sequence"/>
</dbReference>
<keyword evidence="1" id="KW-1133">Transmembrane helix</keyword>
<evidence type="ECO:0000313" key="4">
    <source>
        <dbReference type="Proteomes" id="UP000886749"/>
    </source>
</evidence>
<gene>
    <name evidence="3" type="ORF">IAB36_00470</name>
</gene>
<sequence length="499" mass="54089">MSKKVRNLIIAGVCVVVLVAALIVLLVLSQQQNTDGTTSDLTSALVEDEVDNGLIDENVDDLEYLTVQGANGSYTVRSSDDLEEGASFAYTMDGYDDLPLDRYTIRTAVSTFTNATYLDVVFEDTTGMDLSTYGLTTPTTTVTGSYGGRVYTMYIGSATSGITGRYCMLEGDPALYAVANSLSTTLDVNPNTYLDRTLLEAYSSEEDPVITNLTIHRPDLPEDIVVAPTDTSKYGDDTLTAVASRYELTSPVVTLVDPDLEADLLFNIFGSEAEDVVASNPTQQQLEEYGLASPAAEVSMSWDDTGVQLTIGNEVTSGSTACRYVMRDGSPLVYVVSEELLPWVSYTADDLVSPIPLVPYIQNVSAMSISFGGNEYSFQLSQVATGETNYNGQATTKTRAEYNGTVLDSDNFATWYQLVMSCQANAVNRSEVTSDPIMTVTYQYTDGSKDTVDYYDVGNRTVVVSVNGAKAVTTSTSFTNKVQSELQKLLNGEEVNMNW</sequence>
<dbReference type="InterPro" id="IPR025641">
    <property type="entry name" value="DUF4340"/>
</dbReference>
<keyword evidence="1" id="KW-0472">Membrane</keyword>
<keyword evidence="1" id="KW-0812">Transmembrane</keyword>
<feature type="domain" description="DUF4340" evidence="2">
    <location>
        <begin position="92"/>
        <end position="200"/>
    </location>
</feature>
<feature type="domain" description="DUF4340" evidence="2">
    <location>
        <begin position="248"/>
        <end position="408"/>
    </location>
</feature>
<comment type="caution">
    <text evidence="3">The sequence shown here is derived from an EMBL/GenBank/DDBJ whole genome shotgun (WGS) entry which is preliminary data.</text>
</comment>
<dbReference type="EMBL" id="DVGY01000012">
    <property type="protein sequence ID" value="HIR40291.1"/>
    <property type="molecule type" value="Genomic_DNA"/>
</dbReference>
<evidence type="ECO:0000256" key="1">
    <source>
        <dbReference type="SAM" id="Phobius"/>
    </source>
</evidence>
<evidence type="ECO:0000259" key="2">
    <source>
        <dbReference type="Pfam" id="PF14238"/>
    </source>
</evidence>
<reference evidence="3" key="2">
    <citation type="journal article" date="2021" name="PeerJ">
        <title>Extensive microbial diversity within the chicken gut microbiome revealed by metagenomics and culture.</title>
        <authorList>
            <person name="Gilroy R."/>
            <person name="Ravi A."/>
            <person name="Getino M."/>
            <person name="Pursley I."/>
            <person name="Horton D.L."/>
            <person name="Alikhan N.F."/>
            <person name="Baker D."/>
            <person name="Gharbi K."/>
            <person name="Hall N."/>
            <person name="Watson M."/>
            <person name="Adriaenssens E.M."/>
            <person name="Foster-Nyarko E."/>
            <person name="Jarju S."/>
            <person name="Secka A."/>
            <person name="Antonio M."/>
            <person name="Oren A."/>
            <person name="Chaudhuri R.R."/>
            <person name="La Ragione R."/>
            <person name="Hildebrand F."/>
            <person name="Pallen M.J."/>
        </authorList>
    </citation>
    <scope>NUCLEOTIDE SEQUENCE</scope>
    <source>
        <strain evidence="3">CHK184-25365</strain>
    </source>
</reference>
<protein>
    <submittedName>
        <fullName evidence="3">DUF4340 domain-containing protein</fullName>
    </submittedName>
</protein>
<name>A0A9D1DBV2_9FIRM</name>
<evidence type="ECO:0000313" key="3">
    <source>
        <dbReference type="EMBL" id="HIR40291.1"/>
    </source>
</evidence>
<dbReference type="AlphaFoldDB" id="A0A9D1DBV2"/>